<evidence type="ECO:0000259" key="2">
    <source>
        <dbReference type="Pfam" id="PF13505"/>
    </source>
</evidence>
<dbReference type="Gene3D" id="2.40.160.20">
    <property type="match status" value="1"/>
</dbReference>
<dbReference type="GO" id="GO:0019867">
    <property type="term" value="C:outer membrane"/>
    <property type="evidence" value="ECO:0007669"/>
    <property type="project" value="InterPro"/>
</dbReference>
<dbReference type="AlphaFoldDB" id="A0A7X6BFD7"/>
<dbReference type="RefSeq" id="WP_164542606.1">
    <property type="nucleotide sequence ID" value="NZ_BAAADY010000033.1"/>
</dbReference>
<feature type="domain" description="Outer membrane protein beta-barrel" evidence="2">
    <location>
        <begin position="15"/>
        <end position="160"/>
    </location>
</feature>
<keyword evidence="1" id="KW-0732">Signal</keyword>
<accession>A0A7X6BFD7</accession>
<dbReference type="SUPFAM" id="SSF56925">
    <property type="entry name" value="OMPA-like"/>
    <property type="match status" value="1"/>
</dbReference>
<name>A0A7X6BFD7_9SPHN</name>
<dbReference type="EMBL" id="JAATJB010000022">
    <property type="protein sequence ID" value="NJB99841.1"/>
    <property type="molecule type" value="Genomic_DNA"/>
</dbReference>
<comment type="caution">
    <text evidence="3">The sequence shown here is derived from an EMBL/GenBank/DDBJ whole genome shotgun (WGS) entry which is preliminary data.</text>
</comment>
<protein>
    <submittedName>
        <fullName evidence="3">Outer membrane immunogenic protein</fullName>
    </submittedName>
</protein>
<dbReference type="InterPro" id="IPR011250">
    <property type="entry name" value="OMP/PagP_B-barrel"/>
</dbReference>
<dbReference type="Pfam" id="PF13505">
    <property type="entry name" value="OMP_b-brl"/>
    <property type="match status" value="1"/>
</dbReference>
<dbReference type="NCBIfam" id="TIGR01414">
    <property type="entry name" value="autotrans_barl"/>
    <property type="match status" value="1"/>
</dbReference>
<keyword evidence="4" id="KW-1185">Reference proteome</keyword>
<gene>
    <name evidence="3" type="ORF">GGR89_004187</name>
</gene>
<reference evidence="3 4" key="1">
    <citation type="submission" date="2020-03" db="EMBL/GenBank/DDBJ databases">
        <title>Genomic Encyclopedia of Type Strains, Phase IV (KMG-IV): sequencing the most valuable type-strain genomes for metagenomic binning, comparative biology and taxonomic classification.</title>
        <authorList>
            <person name="Goeker M."/>
        </authorList>
    </citation>
    <scope>NUCLEOTIDE SEQUENCE [LARGE SCALE GENOMIC DNA]</scope>
    <source>
        <strain evidence="3 4">DSM 7225</strain>
    </source>
</reference>
<proteinExistence type="predicted"/>
<dbReference type="InterPro" id="IPR027385">
    <property type="entry name" value="Beta-barrel_OMP"/>
</dbReference>
<dbReference type="InterPro" id="IPR006315">
    <property type="entry name" value="OM_autotransptr_brl_dom"/>
</dbReference>
<sequence length="160" mass="17276">MEAGWGRVGGGSRVAGDGFVYGASLGYDLARGNLRVGPEVEIADSTQSECRPYATAGAGARRCERADRDLYVGGRLGYVLNPKLLVYGKFGYSNARFSTRLERASTGNVDRATDGDGYRLGVGAEYAITRAVYLSGEYRYSHYSADVHRNQILAGVGLRF</sequence>
<evidence type="ECO:0000256" key="1">
    <source>
        <dbReference type="ARBA" id="ARBA00022729"/>
    </source>
</evidence>
<evidence type="ECO:0000313" key="4">
    <source>
        <dbReference type="Proteomes" id="UP000531251"/>
    </source>
</evidence>
<evidence type="ECO:0000313" key="3">
    <source>
        <dbReference type="EMBL" id="NJB99841.1"/>
    </source>
</evidence>
<dbReference type="Proteomes" id="UP000531251">
    <property type="component" value="Unassembled WGS sequence"/>
</dbReference>
<organism evidence="3 4">
    <name type="scientific">Sphingomonas trueperi</name>
    <dbReference type="NCBI Taxonomy" id="53317"/>
    <lineage>
        <taxon>Bacteria</taxon>
        <taxon>Pseudomonadati</taxon>
        <taxon>Pseudomonadota</taxon>
        <taxon>Alphaproteobacteria</taxon>
        <taxon>Sphingomonadales</taxon>
        <taxon>Sphingomonadaceae</taxon>
        <taxon>Sphingomonas</taxon>
    </lineage>
</organism>